<dbReference type="HOGENOM" id="CLU_026169_0_1_5"/>
<dbReference type="SUPFAM" id="SSF102886">
    <property type="entry name" value="Coproporphyrinogen III oxidase"/>
    <property type="match status" value="1"/>
</dbReference>
<reference evidence="11 12" key="1">
    <citation type="journal article" date="2013" name="ISME J.">
        <title>By their genes ye shall know them: genomic signatures of predatory bacteria.</title>
        <authorList>
            <person name="Pasternak Z."/>
            <person name="Pietrokovski S."/>
            <person name="Rotem O."/>
            <person name="Gophna U."/>
            <person name="Lurie-Weinberger M.N."/>
            <person name="Jurkevitch E."/>
        </authorList>
    </citation>
    <scope>NUCLEOTIDE SEQUENCE [LARGE SCALE GENOMIC DNA]</scope>
    <source>
        <strain evidence="11">EPB</strain>
    </source>
</reference>
<dbReference type="AlphaFoldDB" id="M4VG94"/>
<evidence type="ECO:0000256" key="7">
    <source>
        <dbReference type="ARBA" id="ARBA00023002"/>
    </source>
</evidence>
<keyword evidence="8" id="KW-0350">Heme biosynthesis</keyword>
<dbReference type="InterPro" id="IPR001260">
    <property type="entry name" value="Coprogen_oxidase_aer"/>
</dbReference>
<keyword evidence="6" id="KW-0479">Metal-binding</keyword>
<dbReference type="NCBIfam" id="NF003727">
    <property type="entry name" value="PRK05330.1"/>
    <property type="match status" value="1"/>
</dbReference>
<sequence>MRMMKTASAPTENNSQIEQRKATAAAWFESLRDQICAAFESIEDDCAFPDANRAPGRFERKPWDRMNEDGTPGGRGEMSIMRGRVFEKVGVNISTVHGHFSEQFRAQIPGAAGNDGAFWASGISLVAHMQNPHVPAVHMNTRMIVTSKSWFGGGADLTPMFFENHAADGADFHAAFKTCCDKHDPAYYPKFKEWCDEYFFLPHRNEPRGLGGIFYDYLNSGTVDGNIIRDSWDDDFAFTRDVGQTFLSIYPQIVRRHMNTPWTAADREHQRMRRGRYVEFNLLYDRGTQFGLKTNGNTEAILMSLPPDVTWP</sequence>
<comment type="similarity">
    <text evidence="2">Belongs to the aerobic coproporphyrinogen-III oxidase family.</text>
</comment>
<name>M4VG94_9BACT</name>
<proteinExistence type="inferred from homology"/>
<dbReference type="PROSITE" id="PS01021">
    <property type="entry name" value="COPROGEN_OXIDASE"/>
    <property type="match status" value="1"/>
</dbReference>
<keyword evidence="9" id="KW-0627">Porphyrin biosynthesis</keyword>
<dbReference type="GO" id="GO:0006782">
    <property type="term" value="P:protoporphyrinogen IX biosynthetic process"/>
    <property type="evidence" value="ECO:0007669"/>
    <property type="project" value="TreeGrafter"/>
</dbReference>
<dbReference type="GO" id="GO:0005737">
    <property type="term" value="C:cytoplasm"/>
    <property type="evidence" value="ECO:0007669"/>
    <property type="project" value="TreeGrafter"/>
</dbReference>
<gene>
    <name evidence="11" type="ORF">A11S_1598</name>
</gene>
<feature type="region of interest" description="Disordered" evidence="10">
    <location>
        <begin position="58"/>
        <end position="78"/>
    </location>
</feature>
<evidence type="ECO:0000256" key="1">
    <source>
        <dbReference type="ARBA" id="ARBA00005168"/>
    </source>
</evidence>
<dbReference type="Gene3D" id="3.40.1500.10">
    <property type="entry name" value="Coproporphyrinogen III oxidase, aerobic"/>
    <property type="match status" value="1"/>
</dbReference>
<dbReference type="GO" id="GO:0046872">
    <property type="term" value="F:metal ion binding"/>
    <property type="evidence" value="ECO:0007669"/>
    <property type="project" value="UniProtKB-KW"/>
</dbReference>
<evidence type="ECO:0000256" key="2">
    <source>
        <dbReference type="ARBA" id="ARBA00010644"/>
    </source>
</evidence>
<feature type="compositionally biased region" description="Basic and acidic residues" evidence="10">
    <location>
        <begin position="58"/>
        <end position="68"/>
    </location>
</feature>
<evidence type="ECO:0000256" key="3">
    <source>
        <dbReference type="ARBA" id="ARBA00011738"/>
    </source>
</evidence>
<evidence type="ECO:0000256" key="9">
    <source>
        <dbReference type="ARBA" id="ARBA00023244"/>
    </source>
</evidence>
<dbReference type="EC" id="1.3.3.3" evidence="4"/>
<dbReference type="Pfam" id="PF01218">
    <property type="entry name" value="Coprogen_oxidas"/>
    <property type="match status" value="1"/>
</dbReference>
<evidence type="ECO:0000313" key="11">
    <source>
        <dbReference type="EMBL" id="AGH98402.1"/>
    </source>
</evidence>
<keyword evidence="5" id="KW-0963">Cytoplasm</keyword>
<dbReference type="EMBL" id="CP003538">
    <property type="protein sequence ID" value="AGH98402.1"/>
    <property type="molecule type" value="Genomic_DNA"/>
</dbReference>
<dbReference type="PATRIC" id="fig|349215.9.peg.1542"/>
<dbReference type="InterPro" id="IPR018375">
    <property type="entry name" value="Coprogen_oxidase_CS"/>
</dbReference>
<dbReference type="FunFam" id="3.40.1500.10:FF:000005">
    <property type="entry name" value="Oxygen-dependent coproporphyrinogen-III oxidase"/>
    <property type="match status" value="1"/>
</dbReference>
<comment type="pathway">
    <text evidence="1">Porphyrin-containing compound metabolism; protoporphyrin-IX biosynthesis; protoporphyrinogen-IX from coproporphyrinogen-III (O2 route): step 1/1.</text>
</comment>
<evidence type="ECO:0000256" key="8">
    <source>
        <dbReference type="ARBA" id="ARBA00023133"/>
    </source>
</evidence>
<dbReference type="PANTHER" id="PTHR10755:SF0">
    <property type="entry name" value="OXYGEN-DEPENDENT COPROPORPHYRINOGEN-III OXIDASE, MITOCHONDRIAL"/>
    <property type="match status" value="1"/>
</dbReference>
<dbReference type="Proteomes" id="UP000011932">
    <property type="component" value="Chromosome"/>
</dbReference>
<keyword evidence="7 11" id="KW-0560">Oxidoreductase</keyword>
<evidence type="ECO:0000256" key="10">
    <source>
        <dbReference type="SAM" id="MobiDB-lite"/>
    </source>
</evidence>
<evidence type="ECO:0000256" key="6">
    <source>
        <dbReference type="ARBA" id="ARBA00022723"/>
    </source>
</evidence>
<evidence type="ECO:0000256" key="4">
    <source>
        <dbReference type="ARBA" id="ARBA00012869"/>
    </source>
</evidence>
<dbReference type="PIRSF" id="PIRSF000166">
    <property type="entry name" value="Coproporphyri_ox"/>
    <property type="match status" value="1"/>
</dbReference>
<dbReference type="PANTHER" id="PTHR10755">
    <property type="entry name" value="COPROPORPHYRINOGEN III OXIDASE, MITOCHONDRIAL"/>
    <property type="match status" value="1"/>
</dbReference>
<organism evidence="11 12">
    <name type="scientific">Micavibrio aeruginosavorus EPB</name>
    <dbReference type="NCBI Taxonomy" id="349215"/>
    <lineage>
        <taxon>Bacteria</taxon>
        <taxon>Pseudomonadati</taxon>
        <taxon>Bdellovibrionota</taxon>
        <taxon>Bdellovibrionia</taxon>
        <taxon>Bdellovibrionales</taxon>
        <taxon>Pseudobdellovibrionaceae</taxon>
        <taxon>Micavibrio</taxon>
    </lineage>
</organism>
<protein>
    <recommendedName>
        <fullName evidence="4">coproporphyrinogen oxidase</fullName>
        <ecNumber evidence="4">1.3.3.3</ecNumber>
    </recommendedName>
</protein>
<dbReference type="PRINTS" id="PR00073">
    <property type="entry name" value="COPRGNOXDASE"/>
</dbReference>
<accession>M4VG94</accession>
<dbReference type="STRING" id="349215.A11S_1598"/>
<dbReference type="KEGG" id="man:A11S_1598"/>
<dbReference type="InterPro" id="IPR036406">
    <property type="entry name" value="Coprogen_oxidase_aer_sf"/>
</dbReference>
<dbReference type="GO" id="GO:0004109">
    <property type="term" value="F:coproporphyrinogen oxidase activity"/>
    <property type="evidence" value="ECO:0007669"/>
    <property type="project" value="UniProtKB-EC"/>
</dbReference>
<evidence type="ECO:0000313" key="12">
    <source>
        <dbReference type="Proteomes" id="UP000011932"/>
    </source>
</evidence>
<comment type="subunit">
    <text evidence="3">Homodimer.</text>
</comment>
<evidence type="ECO:0000256" key="5">
    <source>
        <dbReference type="ARBA" id="ARBA00022490"/>
    </source>
</evidence>